<dbReference type="EMBL" id="BBLG01000009">
    <property type="protein sequence ID" value="GAK77403.1"/>
    <property type="molecule type" value="Genomic_DNA"/>
</dbReference>
<organism evidence="2 3">
    <name type="scientific">Nonlabens ulvanivorans</name>
    <name type="common">Persicivirga ulvanivorans</name>
    <dbReference type="NCBI Taxonomy" id="906888"/>
    <lineage>
        <taxon>Bacteria</taxon>
        <taxon>Pseudomonadati</taxon>
        <taxon>Bacteroidota</taxon>
        <taxon>Flavobacteriia</taxon>
        <taxon>Flavobacteriales</taxon>
        <taxon>Flavobacteriaceae</taxon>
        <taxon>Nonlabens</taxon>
    </lineage>
</organism>
<dbReference type="Gene3D" id="3.40.50.2000">
    <property type="entry name" value="Glycogen Phosphorylase B"/>
    <property type="match status" value="2"/>
</dbReference>
<evidence type="ECO:0000259" key="1">
    <source>
        <dbReference type="Pfam" id="PF00534"/>
    </source>
</evidence>
<dbReference type="GO" id="GO:0016757">
    <property type="term" value="F:glycosyltransferase activity"/>
    <property type="evidence" value="ECO:0007669"/>
    <property type="project" value="InterPro"/>
</dbReference>
<reference evidence="2 3" key="1">
    <citation type="journal article" date="2014" name="Genome Announc.">
        <title>Draft Genome Sequences of Marine Flavobacterium Nonlabens Strains NR17, NR24, NR27, NR32, NR33, and Ara13.</title>
        <authorList>
            <person name="Nakanishi M."/>
            <person name="Meirelles P."/>
            <person name="Suzuki R."/>
            <person name="Takatani N."/>
            <person name="Mino S."/>
            <person name="Suda W."/>
            <person name="Oshima K."/>
            <person name="Hattori M."/>
            <person name="Ohkuma M."/>
            <person name="Hosokawa M."/>
            <person name="Miyashita K."/>
            <person name="Thompson F.L."/>
            <person name="Niwa A."/>
            <person name="Sawabe T."/>
            <person name="Sawabe T."/>
        </authorList>
    </citation>
    <scope>NUCLEOTIDE SEQUENCE [LARGE SCALE GENOMIC DNA]</scope>
    <source>
        <strain evidence="3">JCM19296</strain>
    </source>
</reference>
<comment type="caution">
    <text evidence="2">The sequence shown here is derived from an EMBL/GenBank/DDBJ whole genome shotgun (WGS) entry which is preliminary data.</text>
</comment>
<dbReference type="Pfam" id="PF00534">
    <property type="entry name" value="Glycos_transf_1"/>
    <property type="match status" value="1"/>
</dbReference>
<proteinExistence type="predicted"/>
<dbReference type="InterPro" id="IPR001296">
    <property type="entry name" value="Glyco_trans_1"/>
</dbReference>
<sequence>MKILLVSMNSIHFRRWSDQLRDSEFDVYWFDVLDQGYAPSMSWLTQITGWKKGFLKKRGRSFLKSKLPKLFNALAHKYDNKVEDAFANALQEIQPDLVHSFALYVSCTPILSIMNKHRDIPWAYSSWGGSDLFYYKNIPEYLKDIQAVLPRVNYMFADCKRDQQIANKLGFNGTHLGVFPGGGGFDLELIENYKILFENRKIIAIKGNHNRSGRALQVLKALEQLGEHIDHLEVIVFGATNSLILNLETDQIKNLTIKGILNHDQILELFGGESLIYIGNSNSDGMPNTLLEAICAGGAFPIQSNSGGATAELIENGTNGLLIEECEDVEHIQEIIHQAISNKTLLEGGVAHNTTHVLPMLSRYKITQQVLKAYTSINC</sequence>
<protein>
    <recommendedName>
        <fullName evidence="1">Glycosyl transferase family 1 domain-containing protein</fullName>
    </recommendedName>
</protein>
<name>A0A081DEQ7_NONUL</name>
<dbReference type="Proteomes" id="UP000028980">
    <property type="component" value="Unassembled WGS sequence"/>
</dbReference>
<evidence type="ECO:0000313" key="3">
    <source>
        <dbReference type="Proteomes" id="UP000028980"/>
    </source>
</evidence>
<feature type="domain" description="Glycosyl transferase family 1" evidence="1">
    <location>
        <begin position="197"/>
        <end position="344"/>
    </location>
</feature>
<dbReference type="AlphaFoldDB" id="A0A081DEQ7"/>
<evidence type="ECO:0000313" key="2">
    <source>
        <dbReference type="EMBL" id="GAK77403.1"/>
    </source>
</evidence>
<accession>A0A081DEQ7</accession>
<dbReference type="SUPFAM" id="SSF53756">
    <property type="entry name" value="UDP-Glycosyltransferase/glycogen phosphorylase"/>
    <property type="match status" value="1"/>
</dbReference>
<gene>
    <name evidence="2" type="ORF">JCM19296_3011</name>
</gene>